<dbReference type="InterPro" id="IPR002884">
    <property type="entry name" value="P_dom"/>
</dbReference>
<evidence type="ECO:0000256" key="7">
    <source>
        <dbReference type="ARBA" id="ARBA00022825"/>
    </source>
</evidence>
<reference evidence="19 20" key="1">
    <citation type="journal article" date="2015" name="Sci. Rep.">
        <title>Chromosome-level genome map provides insights into diverse defense mechanisms in the medicinal fungus Ganoderma sinense.</title>
        <authorList>
            <person name="Zhu Y."/>
            <person name="Xu J."/>
            <person name="Sun C."/>
            <person name="Zhou S."/>
            <person name="Xu H."/>
            <person name="Nelson D.R."/>
            <person name="Qian J."/>
            <person name="Song J."/>
            <person name="Luo H."/>
            <person name="Xiang L."/>
            <person name="Li Y."/>
            <person name="Xu Z."/>
            <person name="Ji A."/>
            <person name="Wang L."/>
            <person name="Lu S."/>
            <person name="Hayward A."/>
            <person name="Sun W."/>
            <person name="Li X."/>
            <person name="Schwartz D.C."/>
            <person name="Wang Y."/>
            <person name="Chen S."/>
        </authorList>
    </citation>
    <scope>NUCLEOTIDE SEQUENCE [LARGE SCALE GENOMIC DNA]</scope>
    <source>
        <strain evidence="19 20">ZZ0214-1</strain>
    </source>
</reference>
<keyword evidence="6 14" id="KW-0378">Hydrolase</keyword>
<dbReference type="Pfam" id="PF01483">
    <property type="entry name" value="P_proprotein"/>
    <property type="match status" value="1"/>
</dbReference>
<dbReference type="PRINTS" id="PR00723">
    <property type="entry name" value="SUBTILISIN"/>
</dbReference>
<dbReference type="AlphaFoldDB" id="A0A2G8RS54"/>
<evidence type="ECO:0000256" key="14">
    <source>
        <dbReference type="PROSITE-ProRule" id="PRU01240"/>
    </source>
</evidence>
<feature type="active site" description="Charge relay system" evidence="13 14">
    <location>
        <position position="229"/>
    </location>
</feature>
<feature type="compositionally biased region" description="Basic and acidic residues" evidence="15">
    <location>
        <begin position="674"/>
        <end position="684"/>
    </location>
</feature>
<dbReference type="PROSITE" id="PS51829">
    <property type="entry name" value="P_HOMO_B"/>
    <property type="match status" value="1"/>
</dbReference>
<dbReference type="GO" id="GO:0000139">
    <property type="term" value="C:Golgi membrane"/>
    <property type="evidence" value="ECO:0007669"/>
    <property type="project" value="TreeGrafter"/>
</dbReference>
<evidence type="ECO:0000256" key="12">
    <source>
        <dbReference type="ARBA" id="ARBA00023180"/>
    </source>
</evidence>
<feature type="domain" description="P/Homo B" evidence="18">
    <location>
        <begin position="477"/>
        <end position="623"/>
    </location>
</feature>
<dbReference type="InterPro" id="IPR022398">
    <property type="entry name" value="Peptidase_S8_His-AS"/>
</dbReference>
<dbReference type="SUPFAM" id="SSF49785">
    <property type="entry name" value="Galactose-binding domain-like"/>
    <property type="match status" value="1"/>
</dbReference>
<keyword evidence="8" id="KW-0106">Calcium</keyword>
<dbReference type="InterPro" id="IPR000209">
    <property type="entry name" value="Peptidase_S8/S53_dom"/>
</dbReference>
<dbReference type="PANTHER" id="PTHR42884:SF14">
    <property type="entry name" value="NEUROENDOCRINE CONVERTASE 1"/>
    <property type="match status" value="1"/>
</dbReference>
<feature type="transmembrane region" description="Helical" evidence="16">
    <location>
        <begin position="732"/>
        <end position="753"/>
    </location>
</feature>
<feature type="compositionally biased region" description="Acidic residues" evidence="15">
    <location>
        <begin position="802"/>
        <end position="811"/>
    </location>
</feature>
<feature type="region of interest" description="Disordered" evidence="15">
    <location>
        <begin position="634"/>
        <end position="719"/>
    </location>
</feature>
<evidence type="ECO:0000256" key="8">
    <source>
        <dbReference type="ARBA" id="ARBA00022837"/>
    </source>
</evidence>
<dbReference type="Proteomes" id="UP000230002">
    <property type="component" value="Unassembled WGS sequence"/>
</dbReference>
<accession>A0A2G8RS54</accession>
<feature type="compositionally biased region" description="Polar residues" evidence="15">
    <location>
        <begin position="653"/>
        <end position="666"/>
    </location>
</feature>
<keyword evidence="9 16" id="KW-1133">Transmembrane helix</keyword>
<comment type="caution">
    <text evidence="19">The sequence shown here is derived from an EMBL/GenBank/DDBJ whole genome shotgun (WGS) entry which is preliminary data.</text>
</comment>
<keyword evidence="12" id="KW-0325">Glycoprotein</keyword>
<feature type="compositionally biased region" description="Basic and acidic residues" evidence="15">
    <location>
        <begin position="841"/>
        <end position="852"/>
    </location>
</feature>
<dbReference type="GO" id="GO:0005802">
    <property type="term" value="C:trans-Golgi network"/>
    <property type="evidence" value="ECO:0007669"/>
    <property type="project" value="TreeGrafter"/>
</dbReference>
<dbReference type="FunFam" id="3.40.50.200:FF:000005">
    <property type="entry name" value="Proprotein convertase subtilisin/kexin type 7"/>
    <property type="match status" value="1"/>
</dbReference>
<dbReference type="PROSITE" id="PS51892">
    <property type="entry name" value="SUBTILASE"/>
    <property type="match status" value="1"/>
</dbReference>
<keyword evidence="11" id="KW-0865">Zymogen</keyword>
<evidence type="ECO:0000256" key="2">
    <source>
        <dbReference type="ARBA" id="ARBA00005325"/>
    </source>
</evidence>
<keyword evidence="10 16" id="KW-0472">Membrane</keyword>
<protein>
    <recommendedName>
        <fullName evidence="18">P/Homo B domain-containing protein</fullName>
    </recommendedName>
</protein>
<name>A0A2G8RS54_9APHY</name>
<sequence>MRLLPFTLALVIQSALAVTPAKRFYNTHDYYVLEHDPLAGASLAEVAGALGVEVVEQAGELANHWLVRVAKGLEKRDADPVLRSLDDLRLEARSPHSPRSEHGLRRRRIASSVRDIFPQTLRQRVKRAPPPIRPPKTETSEDVALRLGLHDPEFGRQWHLINDEYPEHMMNVTALWEEGIAGKGVITAFVDDGLDYTSEDLAANFYAYGSYDFNDHTDLPTPVLFDDHHGTRCAGQVAAVKNDVCGVGIAYESKVAGLRILSGPISDVDEAVALNYDYQNTSIYSCSWGPPDDGRSMEGPNYLIKKAMVNGIEHGRGGKGSVFVFASGNGGRNGDQCNFDGYTNSIFSVTVAAIDFKGLHPDYSEACAANMIVAYTSGSNNHITTTDRGKNKCSHTHGGTSAAAPNAAGVFALALQVRPDLSWRDIQHLCVRTAWQVSPTDPDWEKTAAGRPYSYKYGYGSLSGLAFVKAAQTWKLVNPQTWVDLPVVQLNNGTMDSSRETNGGTPIPEHGVESKITVTKDLLAHHNFGTLEHVTIKVWITHTRRGDVEVELVSPNGIKSVLAGRRYGDGATTGFPGWTFMTVKHWDEDPVGEWTIRVSDQHSEDQSGVFLGWTMSIWGAEADATKGHKTYVLPSGDNVLPPPPSNATDDDASSSVVPTSTKTLTGPTAYLPGDHGESEGENHKPAFSSGTPARPTKPAEDVTESASASPSISATPDEGWFPDLGKLTSNKVWFFLAVGAVVLFGAGAGIFFWRRSAARKRRANYSSLRGEEDLPMSAIGRATSGGRAPRQTKELYDAFGEVSDDEDADEETALRPRATSHGLDTGLHAGFLDDDPSSAAGDHKETRYRDEPDSPVNPEQKERSRSTSLGSGSGGSSWEHASETR</sequence>
<evidence type="ECO:0000256" key="4">
    <source>
        <dbReference type="ARBA" id="ARBA00022692"/>
    </source>
</evidence>
<evidence type="ECO:0000256" key="11">
    <source>
        <dbReference type="ARBA" id="ARBA00023145"/>
    </source>
</evidence>
<dbReference type="CDD" id="cd04059">
    <property type="entry name" value="Peptidases_S8_Protein_convertases_Kexins_Furin-like"/>
    <property type="match status" value="1"/>
</dbReference>
<dbReference type="PANTHER" id="PTHR42884">
    <property type="entry name" value="PROPROTEIN CONVERTASE SUBTILISIN/KEXIN-RELATED"/>
    <property type="match status" value="1"/>
</dbReference>
<evidence type="ECO:0000256" key="3">
    <source>
        <dbReference type="ARBA" id="ARBA00022670"/>
    </source>
</evidence>
<dbReference type="OrthoDB" id="300641at2759"/>
<evidence type="ECO:0000256" key="9">
    <source>
        <dbReference type="ARBA" id="ARBA00022989"/>
    </source>
</evidence>
<dbReference type="InterPro" id="IPR036852">
    <property type="entry name" value="Peptidase_S8/S53_dom_sf"/>
</dbReference>
<evidence type="ECO:0000313" key="19">
    <source>
        <dbReference type="EMBL" id="PIL24321.1"/>
    </source>
</evidence>
<feature type="active site" description="Charge relay system" evidence="13 14">
    <location>
        <position position="401"/>
    </location>
</feature>
<dbReference type="InterPro" id="IPR023828">
    <property type="entry name" value="Peptidase_S8_Ser-AS"/>
</dbReference>
<dbReference type="PROSITE" id="PS00138">
    <property type="entry name" value="SUBTILASE_SER"/>
    <property type="match status" value="1"/>
</dbReference>
<evidence type="ECO:0000256" key="1">
    <source>
        <dbReference type="ARBA" id="ARBA00004370"/>
    </source>
</evidence>
<feature type="region of interest" description="Disordered" evidence="15">
    <location>
        <begin position="801"/>
        <end position="885"/>
    </location>
</feature>
<feature type="signal peptide" evidence="17">
    <location>
        <begin position="1"/>
        <end position="17"/>
    </location>
</feature>
<dbReference type="PROSITE" id="PS00137">
    <property type="entry name" value="SUBTILASE_HIS"/>
    <property type="match status" value="1"/>
</dbReference>
<dbReference type="SUPFAM" id="SSF52743">
    <property type="entry name" value="Subtilisin-like"/>
    <property type="match status" value="1"/>
</dbReference>
<evidence type="ECO:0000313" key="20">
    <source>
        <dbReference type="Proteomes" id="UP000230002"/>
    </source>
</evidence>
<evidence type="ECO:0000256" key="6">
    <source>
        <dbReference type="ARBA" id="ARBA00022801"/>
    </source>
</evidence>
<dbReference type="EMBL" id="AYKW01000067">
    <property type="protein sequence ID" value="PIL24321.1"/>
    <property type="molecule type" value="Genomic_DNA"/>
</dbReference>
<keyword evidence="5 17" id="KW-0732">Signal</keyword>
<organism evidence="19 20">
    <name type="scientific">Ganoderma sinense ZZ0214-1</name>
    <dbReference type="NCBI Taxonomy" id="1077348"/>
    <lineage>
        <taxon>Eukaryota</taxon>
        <taxon>Fungi</taxon>
        <taxon>Dikarya</taxon>
        <taxon>Basidiomycota</taxon>
        <taxon>Agaricomycotina</taxon>
        <taxon>Agaricomycetes</taxon>
        <taxon>Polyporales</taxon>
        <taxon>Polyporaceae</taxon>
        <taxon>Ganoderma</taxon>
    </lineage>
</organism>
<evidence type="ECO:0000256" key="13">
    <source>
        <dbReference type="PIRSR" id="PIRSR615500-1"/>
    </source>
</evidence>
<evidence type="ECO:0000256" key="16">
    <source>
        <dbReference type="SAM" id="Phobius"/>
    </source>
</evidence>
<evidence type="ECO:0000256" key="5">
    <source>
        <dbReference type="ARBA" id="ARBA00022729"/>
    </source>
</evidence>
<keyword evidence="3 14" id="KW-0645">Protease</keyword>
<keyword evidence="20" id="KW-1185">Reference proteome</keyword>
<dbReference type="Pfam" id="PF00082">
    <property type="entry name" value="Peptidase_S8"/>
    <property type="match status" value="1"/>
</dbReference>
<proteinExistence type="inferred from homology"/>
<dbReference type="FunFam" id="2.60.120.260:FF:000026">
    <property type="entry name" value="proprotein convertase subtilisin/kexin type 7"/>
    <property type="match status" value="1"/>
</dbReference>
<dbReference type="Gene3D" id="3.40.50.200">
    <property type="entry name" value="Peptidase S8/S53 domain"/>
    <property type="match status" value="1"/>
</dbReference>
<evidence type="ECO:0000259" key="18">
    <source>
        <dbReference type="PROSITE" id="PS51829"/>
    </source>
</evidence>
<dbReference type="InterPro" id="IPR008979">
    <property type="entry name" value="Galactose-bd-like_sf"/>
</dbReference>
<feature type="chain" id="PRO_5013681425" description="P/Homo B domain-containing protein" evidence="17">
    <location>
        <begin position="18"/>
        <end position="885"/>
    </location>
</feature>
<comment type="similarity">
    <text evidence="2">Belongs to the peptidase S8 family. Furin subfamily.</text>
</comment>
<keyword evidence="7 14" id="KW-0720">Serine protease</keyword>
<comment type="subcellular location">
    <subcellularLocation>
        <location evidence="1">Membrane</location>
    </subcellularLocation>
</comment>
<dbReference type="InterPro" id="IPR034182">
    <property type="entry name" value="Kexin/furin"/>
</dbReference>
<dbReference type="Gene3D" id="2.60.120.260">
    <property type="entry name" value="Galactose-binding domain-like"/>
    <property type="match status" value="1"/>
</dbReference>
<evidence type="ECO:0000256" key="15">
    <source>
        <dbReference type="SAM" id="MobiDB-lite"/>
    </source>
</evidence>
<dbReference type="GO" id="GO:0016485">
    <property type="term" value="P:protein processing"/>
    <property type="evidence" value="ECO:0007669"/>
    <property type="project" value="TreeGrafter"/>
</dbReference>
<gene>
    <name evidence="19" type="ORF">GSI_14074</name>
</gene>
<evidence type="ECO:0000256" key="10">
    <source>
        <dbReference type="ARBA" id="ARBA00023136"/>
    </source>
</evidence>
<feature type="active site" description="Charge relay system" evidence="13 14">
    <location>
        <position position="191"/>
    </location>
</feature>
<dbReference type="InterPro" id="IPR015500">
    <property type="entry name" value="Peptidase_S8_subtilisin-rel"/>
</dbReference>
<evidence type="ECO:0000256" key="17">
    <source>
        <dbReference type="SAM" id="SignalP"/>
    </source>
</evidence>
<keyword evidence="4 16" id="KW-0812">Transmembrane</keyword>
<dbReference type="GO" id="GO:0007323">
    <property type="term" value="P:peptide pheromone maturation"/>
    <property type="evidence" value="ECO:0007669"/>
    <property type="project" value="UniProtKB-ARBA"/>
</dbReference>
<dbReference type="GO" id="GO:0004252">
    <property type="term" value="F:serine-type endopeptidase activity"/>
    <property type="evidence" value="ECO:0007669"/>
    <property type="project" value="UniProtKB-UniRule"/>
</dbReference>
<dbReference type="STRING" id="1077348.A0A2G8RS54"/>
<feature type="compositionally biased region" description="Low complexity" evidence="15">
    <location>
        <begin position="705"/>
        <end position="714"/>
    </location>
</feature>